<accession>A0ABQ0JNJ0</accession>
<organism evidence="1 2">
    <name type="scientific">Vibrio variabilis</name>
    <dbReference type="NCBI Taxonomy" id="990271"/>
    <lineage>
        <taxon>Bacteria</taxon>
        <taxon>Pseudomonadati</taxon>
        <taxon>Pseudomonadota</taxon>
        <taxon>Gammaproteobacteria</taxon>
        <taxon>Vibrionales</taxon>
        <taxon>Vibrionaceae</taxon>
        <taxon>Vibrio</taxon>
    </lineage>
</organism>
<sequence length="91" mass="10677">MLTAKWLTGQNPLEMGLMSKKMTISERYGVLLWYLNRYGDIEDISFNSFVDCCLEWPARLKQDLDMLAEKRMLFELKTGERSSSRKRSAAY</sequence>
<protein>
    <recommendedName>
        <fullName evidence="3">DUF2087 domain-containing protein</fullName>
    </recommendedName>
</protein>
<proteinExistence type="predicted"/>
<dbReference type="Proteomes" id="UP000029223">
    <property type="component" value="Unassembled WGS sequence"/>
</dbReference>
<comment type="caution">
    <text evidence="1">The sequence shown here is derived from an EMBL/GenBank/DDBJ whole genome shotgun (WGS) entry which is preliminary data.</text>
</comment>
<keyword evidence="2" id="KW-1185">Reference proteome</keyword>
<evidence type="ECO:0008006" key="3">
    <source>
        <dbReference type="Google" id="ProtNLM"/>
    </source>
</evidence>
<evidence type="ECO:0000313" key="2">
    <source>
        <dbReference type="Proteomes" id="UP000029223"/>
    </source>
</evidence>
<reference evidence="2" key="2">
    <citation type="submission" date="2014-09" db="EMBL/GenBank/DDBJ databases">
        <authorList>
            <consortium name="NBRP consortium"/>
            <person name="Sawabe T."/>
            <person name="Meirelles P."/>
            <person name="Nakanishi M."/>
            <person name="Sayaka M."/>
            <person name="Hattori M."/>
            <person name="Ohkuma M."/>
        </authorList>
    </citation>
    <scope>NUCLEOTIDE SEQUENCE [LARGE SCALE GENOMIC DNA]</scope>
    <source>
        <strain evidence="2">JCM 19239</strain>
    </source>
</reference>
<gene>
    <name evidence="1" type="ORF">JCM19239_2678</name>
</gene>
<name>A0ABQ0JNJ0_9VIBR</name>
<reference evidence="2" key="1">
    <citation type="submission" date="2014-09" db="EMBL/GenBank/DDBJ databases">
        <title>Vibrio variabilis JCM 19239. (C206) whole genome shotgun sequence.</title>
        <authorList>
            <person name="Sawabe T."/>
            <person name="Meirelles P."/>
            <person name="Nakanishi M."/>
            <person name="Sayaka M."/>
            <person name="Hattori M."/>
            <person name="Ohkuma M."/>
        </authorList>
    </citation>
    <scope>NUCLEOTIDE SEQUENCE [LARGE SCALE GENOMIC DNA]</scope>
    <source>
        <strain evidence="2">JCM 19239</strain>
    </source>
</reference>
<dbReference type="EMBL" id="BBMS01000091">
    <property type="protein sequence ID" value="GAL30332.1"/>
    <property type="molecule type" value="Genomic_DNA"/>
</dbReference>
<evidence type="ECO:0000313" key="1">
    <source>
        <dbReference type="EMBL" id="GAL30332.1"/>
    </source>
</evidence>